<dbReference type="AlphaFoldDB" id="A0A8H3U595"/>
<sequence length="134" mass="15186">MQFLSITAVLLNLVLIQDVAAVNAVKAAIPNPMCQYRPDNCVANDYYLPKCSLYVQKQGPATSQGRAEIKPIRGRSILYTEGFGIYMILARSGYFITDLHWEVQPVNIRIFYRLKKNNVSPSFLVQRKDKSQAT</sequence>
<accession>A0A8H3U595</accession>
<name>A0A8H3U595_VENIN</name>
<evidence type="ECO:0000313" key="3">
    <source>
        <dbReference type="Proteomes" id="UP000433883"/>
    </source>
</evidence>
<proteinExistence type="predicted"/>
<keyword evidence="1" id="KW-0732">Signal</keyword>
<feature type="non-terminal residue" evidence="2">
    <location>
        <position position="1"/>
    </location>
</feature>
<organism evidence="2 3">
    <name type="scientific">Venturia inaequalis</name>
    <name type="common">Apple scab fungus</name>
    <dbReference type="NCBI Taxonomy" id="5025"/>
    <lineage>
        <taxon>Eukaryota</taxon>
        <taxon>Fungi</taxon>
        <taxon>Dikarya</taxon>
        <taxon>Ascomycota</taxon>
        <taxon>Pezizomycotina</taxon>
        <taxon>Dothideomycetes</taxon>
        <taxon>Pleosporomycetidae</taxon>
        <taxon>Venturiales</taxon>
        <taxon>Venturiaceae</taxon>
        <taxon>Venturia</taxon>
    </lineage>
</organism>
<evidence type="ECO:0000313" key="2">
    <source>
        <dbReference type="EMBL" id="KAE9963689.1"/>
    </source>
</evidence>
<dbReference type="EMBL" id="WNWQ01000799">
    <property type="protein sequence ID" value="KAE9963689.1"/>
    <property type="molecule type" value="Genomic_DNA"/>
</dbReference>
<feature type="chain" id="PRO_5034307844" evidence="1">
    <location>
        <begin position="22"/>
        <end position="134"/>
    </location>
</feature>
<evidence type="ECO:0000256" key="1">
    <source>
        <dbReference type="SAM" id="SignalP"/>
    </source>
</evidence>
<dbReference type="Proteomes" id="UP000433883">
    <property type="component" value="Unassembled WGS sequence"/>
</dbReference>
<protein>
    <submittedName>
        <fullName evidence="2">Uncharacterized protein</fullName>
    </submittedName>
</protein>
<reference evidence="2 3" key="1">
    <citation type="submission" date="2019-11" db="EMBL/GenBank/DDBJ databases">
        <title>Venturia inaequalis Genome Resource.</title>
        <authorList>
            <person name="Lichtner F.J."/>
        </authorList>
    </citation>
    <scope>NUCLEOTIDE SEQUENCE [LARGE SCALE GENOMIC DNA]</scope>
    <source>
        <strain evidence="2">Bline_iso_100314</strain>
    </source>
</reference>
<gene>
    <name evidence="2" type="ORF">BLS_008998</name>
</gene>
<comment type="caution">
    <text evidence="2">The sequence shown here is derived from an EMBL/GenBank/DDBJ whole genome shotgun (WGS) entry which is preliminary data.</text>
</comment>
<feature type="signal peptide" evidence="1">
    <location>
        <begin position="1"/>
        <end position="21"/>
    </location>
</feature>